<dbReference type="Proteomes" id="UP000694941">
    <property type="component" value="Unplaced"/>
</dbReference>
<dbReference type="CDD" id="cd21199">
    <property type="entry name" value="CH_CYTS"/>
    <property type="match status" value="1"/>
</dbReference>
<accession>A0ABM1T2M8</accession>
<feature type="region of interest" description="Disordered" evidence="2">
    <location>
        <begin position="835"/>
        <end position="858"/>
    </location>
</feature>
<evidence type="ECO:0000313" key="4">
    <source>
        <dbReference type="Proteomes" id="UP000694941"/>
    </source>
</evidence>
<keyword evidence="4" id="KW-1185">Reference proteome</keyword>
<feature type="domain" description="Calponin-homology (CH)" evidence="3">
    <location>
        <begin position="983"/>
        <end position="1088"/>
    </location>
</feature>
<dbReference type="Gene3D" id="1.10.418.10">
    <property type="entry name" value="Calponin-like domain"/>
    <property type="match status" value="1"/>
</dbReference>
<feature type="coiled-coil region" evidence="1">
    <location>
        <begin position="382"/>
        <end position="416"/>
    </location>
</feature>
<evidence type="ECO:0000256" key="1">
    <source>
        <dbReference type="SAM" id="Coils"/>
    </source>
</evidence>
<feature type="region of interest" description="Disordered" evidence="2">
    <location>
        <begin position="302"/>
        <end position="338"/>
    </location>
</feature>
<dbReference type="InterPro" id="IPR001715">
    <property type="entry name" value="CH_dom"/>
</dbReference>
<protein>
    <submittedName>
        <fullName evidence="5 6">Cytospin-A-like isoform X1</fullName>
    </submittedName>
</protein>
<dbReference type="PANTHER" id="PTHR23167">
    <property type="entry name" value="CALPONIN HOMOLOGY DOMAIN-CONTAINING PROTEIN DDB_G0272472-RELATED"/>
    <property type="match status" value="1"/>
</dbReference>
<dbReference type="RefSeq" id="XP_022250135.1">
    <property type="nucleotide sequence ID" value="XM_022394427.1"/>
</dbReference>
<feature type="compositionally biased region" description="Polar residues" evidence="2">
    <location>
        <begin position="303"/>
        <end position="314"/>
    </location>
</feature>
<feature type="region of interest" description="Disordered" evidence="2">
    <location>
        <begin position="40"/>
        <end position="59"/>
    </location>
</feature>
<feature type="compositionally biased region" description="Low complexity" evidence="2">
    <location>
        <begin position="843"/>
        <end position="858"/>
    </location>
</feature>
<feature type="coiled-coil region" evidence="1">
    <location>
        <begin position="470"/>
        <end position="762"/>
    </location>
</feature>
<dbReference type="InterPro" id="IPR050540">
    <property type="entry name" value="F-actin_Monoox_Mical"/>
</dbReference>
<dbReference type="GeneID" id="106466421"/>
<evidence type="ECO:0000313" key="5">
    <source>
        <dbReference type="RefSeq" id="XP_022250134.1"/>
    </source>
</evidence>
<dbReference type="SMART" id="SM00033">
    <property type="entry name" value="CH"/>
    <property type="match status" value="1"/>
</dbReference>
<evidence type="ECO:0000256" key="2">
    <source>
        <dbReference type="SAM" id="MobiDB-lite"/>
    </source>
</evidence>
<gene>
    <name evidence="5 6" type="primary">LOC106466421</name>
</gene>
<dbReference type="PANTHER" id="PTHR23167:SF69">
    <property type="entry name" value="FI18193P1"/>
    <property type="match status" value="1"/>
</dbReference>
<proteinExistence type="predicted"/>
<dbReference type="SUPFAM" id="SSF47576">
    <property type="entry name" value="Calponin-homology domain, CH-domain"/>
    <property type="match status" value="1"/>
</dbReference>
<name>A0ABM1T2M8_LIMPO</name>
<feature type="region of interest" description="Disordered" evidence="2">
    <location>
        <begin position="139"/>
        <end position="159"/>
    </location>
</feature>
<keyword evidence="1" id="KW-0175">Coiled coil</keyword>
<organism evidence="4 5">
    <name type="scientific">Limulus polyphemus</name>
    <name type="common">Atlantic horseshoe crab</name>
    <dbReference type="NCBI Taxonomy" id="6850"/>
    <lineage>
        <taxon>Eukaryota</taxon>
        <taxon>Metazoa</taxon>
        <taxon>Ecdysozoa</taxon>
        <taxon>Arthropoda</taxon>
        <taxon>Chelicerata</taxon>
        <taxon>Merostomata</taxon>
        <taxon>Xiphosura</taxon>
        <taxon>Limulidae</taxon>
        <taxon>Limulus</taxon>
    </lineage>
</organism>
<dbReference type="RefSeq" id="XP_022250134.1">
    <property type="nucleotide sequence ID" value="XM_022394426.1"/>
</dbReference>
<sequence length="1089" mass="122705">MIPHWRKGDLHIIMKNTRQSSTMTKVKTGMNYTSKVSVIPSSTGTHTTSCPNGSSRSVVERSATTGSLLGNRKTSSTQKLSNKTLSGIQENLTVSHTKRKTSVPIKSSSQAVLGKGRTGPASVKTVNKENIIQTPSISLPEHRSSNRGISQSNMHRAVSKDSIDFRGNKECEKENLRVSRTQSNHPYSEDKIIFLEKEKRRLEHEISELVKNAEGKKAEIATLKMENKRLKEEHGDYDTQHLCQEVEALQTENRSLKERLVEMGAPLDQVTLSDSEKEQLLLRRSVSGSLASLEVEYLKKETNTTCPVPGTSGQDPGKPRRVNSPDQESEPGEACGVTLPVGRPLAEWDKMSCSSVSEMSLSCLQDRIMQMEETQYSTSEELQATLQELADLQDQVSELHLENEQLRNEKAVLLESLCSQTEKLEECREQIEHLKHLLFEQYEDGTERTQKASDKERHMVEILKNSQAQQEILILKKDELTTALQAAKEEAQEHQKEQEVLHDRMWLLSSTVESVKADKQLLDTQLAESLEQLSAKNIEINQLKLQLESEQQKVQELHREKNANATSELDALLKEARKDKERVEEKAMKLQEQLALNQRETEHFKEQLSHLQEETMVIKNNAKKEVSDLKYKIEQLEVEKVAAQKRLEFLDDALHQAELKCQHYLEDKRELRANVSELQKSLSEVQNQFQDLKKNLDETKKKYNIETEEWKQFQDDLLTTVRVANDFKTEAQQEVERLESDNKLLKEKTEFLEAELQRLKVKQDIHSSPQQQKTNSIRNIAINNSLSGSDVTVVSSVERDLAAARRQLGAVKWQDYRSSPQLSVRTLIESIENAAKQAKGPGSSRSSSTSSLNSIASDSRLPPNSLVFGNTSEIFVKPPLRSVASDATLLCDNKTNGHTRRLQRSSFSDGTPVIKPSGSPIIFTDSATNVSAKGLGDVEASKPAANHPVSILASKLEPIRRNSSYSDLVEKKDPLSALVKGGGSKRNALLKWCQNKTMGYKGIDITNFSSSWNDGLAFCALLHTYLPDVIPYNELDNKDKKRNFTIAFKAAEAVGIPTTLNTNELISLERPDWQSIMTYVTSLYKHFET</sequence>
<dbReference type="PROSITE" id="PS50021">
    <property type="entry name" value="CH"/>
    <property type="match status" value="1"/>
</dbReference>
<dbReference type="Pfam" id="PF00307">
    <property type="entry name" value="CH"/>
    <property type="match status" value="1"/>
</dbReference>
<feature type="coiled-coil region" evidence="1">
    <location>
        <begin position="192"/>
        <end position="259"/>
    </location>
</feature>
<evidence type="ECO:0000313" key="6">
    <source>
        <dbReference type="RefSeq" id="XP_022250135.1"/>
    </source>
</evidence>
<dbReference type="InterPro" id="IPR036872">
    <property type="entry name" value="CH_dom_sf"/>
</dbReference>
<feature type="region of interest" description="Disordered" evidence="2">
    <location>
        <begin position="97"/>
        <end position="122"/>
    </location>
</feature>
<evidence type="ECO:0000259" key="3">
    <source>
        <dbReference type="PROSITE" id="PS50021"/>
    </source>
</evidence>
<reference evidence="5 6" key="1">
    <citation type="submission" date="2025-05" db="UniProtKB">
        <authorList>
            <consortium name="RefSeq"/>
        </authorList>
    </citation>
    <scope>IDENTIFICATION</scope>
    <source>
        <tissue evidence="5 6">Muscle</tissue>
    </source>
</reference>